<keyword evidence="5 8" id="KW-0689">Ribosomal protein</keyword>
<dbReference type="STRING" id="1312852.EG19_00450"/>
<dbReference type="HAMAP" id="MF_00500">
    <property type="entry name" value="Ribosomal_bS20"/>
    <property type="match status" value="1"/>
</dbReference>
<name>A0A062Y0E7_9BACT</name>
<evidence type="ECO:0000256" key="5">
    <source>
        <dbReference type="ARBA" id="ARBA00022980"/>
    </source>
</evidence>
<comment type="caution">
    <text evidence="9">The sequence shown here is derived from an EMBL/GenBank/DDBJ whole genome shotgun (WGS) entry which is preliminary data.</text>
</comment>
<evidence type="ECO:0000313" key="9">
    <source>
        <dbReference type="EMBL" id="KDA54240.1"/>
    </source>
</evidence>
<dbReference type="RefSeq" id="WP_038048052.1">
    <property type="nucleotide sequence ID" value="NZ_JMFG01000010.1"/>
</dbReference>
<dbReference type="GO" id="GO:0006412">
    <property type="term" value="P:translation"/>
    <property type="evidence" value="ECO:0007669"/>
    <property type="project" value="UniProtKB-UniRule"/>
</dbReference>
<gene>
    <name evidence="8" type="primary">rpsT</name>
    <name evidence="9" type="ORF">EG19_00450</name>
</gene>
<dbReference type="InterPro" id="IPR002583">
    <property type="entry name" value="Ribosomal_bS20"/>
</dbReference>
<sequence>MAKRIKSGLKRKRQNEVRRLRNRAVRTRVRNAVKALRQALTSGEAKTVKELLPRTVSVIDVGVRKGVFHKNTAARLKSRLTSQAAALLKGQAAHGA</sequence>
<dbReference type="GO" id="GO:0015935">
    <property type="term" value="C:small ribosomal subunit"/>
    <property type="evidence" value="ECO:0007669"/>
    <property type="project" value="TreeGrafter"/>
</dbReference>
<keyword evidence="4 8" id="KW-0694">RNA-binding</keyword>
<keyword evidence="10" id="KW-1185">Reference proteome</keyword>
<dbReference type="AlphaFoldDB" id="A0A062Y0E7"/>
<evidence type="ECO:0000256" key="8">
    <source>
        <dbReference type="HAMAP-Rule" id="MF_00500"/>
    </source>
</evidence>
<organism evidence="9 10">
    <name type="scientific">Thermoanaerobaculum aquaticum</name>
    <dbReference type="NCBI Taxonomy" id="1312852"/>
    <lineage>
        <taxon>Bacteria</taxon>
        <taxon>Pseudomonadati</taxon>
        <taxon>Acidobacteriota</taxon>
        <taxon>Thermoanaerobaculia</taxon>
        <taxon>Thermoanaerobaculales</taxon>
        <taxon>Thermoanaerobaculaceae</taxon>
        <taxon>Thermoanaerobaculum</taxon>
    </lineage>
</organism>
<dbReference type="Gene3D" id="1.20.58.110">
    <property type="entry name" value="Ribosomal protein S20"/>
    <property type="match status" value="1"/>
</dbReference>
<dbReference type="PANTHER" id="PTHR33398">
    <property type="entry name" value="30S RIBOSOMAL PROTEIN S20"/>
    <property type="match status" value="1"/>
</dbReference>
<dbReference type="InterPro" id="IPR036510">
    <property type="entry name" value="Ribosomal_bS20_sf"/>
</dbReference>
<dbReference type="Proteomes" id="UP000027284">
    <property type="component" value="Unassembled WGS sequence"/>
</dbReference>
<evidence type="ECO:0000256" key="7">
    <source>
        <dbReference type="ARBA" id="ARBA00035136"/>
    </source>
</evidence>
<evidence type="ECO:0000256" key="2">
    <source>
        <dbReference type="ARBA" id="ARBA00007634"/>
    </source>
</evidence>
<dbReference type="NCBIfam" id="TIGR00029">
    <property type="entry name" value="S20"/>
    <property type="match status" value="1"/>
</dbReference>
<dbReference type="GO" id="GO:0003735">
    <property type="term" value="F:structural constituent of ribosome"/>
    <property type="evidence" value="ECO:0007669"/>
    <property type="project" value="InterPro"/>
</dbReference>
<dbReference type="PANTHER" id="PTHR33398:SF1">
    <property type="entry name" value="SMALL RIBOSOMAL SUBUNIT PROTEIN BS20C"/>
    <property type="match status" value="1"/>
</dbReference>
<dbReference type="EMBL" id="JMFG01000010">
    <property type="protein sequence ID" value="KDA54240.1"/>
    <property type="molecule type" value="Genomic_DNA"/>
</dbReference>
<protein>
    <recommendedName>
        <fullName evidence="7 8">Small ribosomal subunit protein bS20</fullName>
    </recommendedName>
</protein>
<comment type="similarity">
    <text evidence="2 8">Belongs to the bacterial ribosomal protein bS20 family.</text>
</comment>
<evidence type="ECO:0000256" key="6">
    <source>
        <dbReference type="ARBA" id="ARBA00023274"/>
    </source>
</evidence>
<keyword evidence="3 8" id="KW-0699">rRNA-binding</keyword>
<dbReference type="OrthoDB" id="9808392at2"/>
<comment type="function">
    <text evidence="1 8">Binds directly to 16S ribosomal RNA.</text>
</comment>
<evidence type="ECO:0000256" key="3">
    <source>
        <dbReference type="ARBA" id="ARBA00022730"/>
    </source>
</evidence>
<dbReference type="Pfam" id="PF01649">
    <property type="entry name" value="Ribosomal_S20p"/>
    <property type="match status" value="1"/>
</dbReference>
<proteinExistence type="inferred from homology"/>
<dbReference type="FunFam" id="1.20.58.110:FF:000001">
    <property type="entry name" value="30S ribosomal protein S20"/>
    <property type="match status" value="1"/>
</dbReference>
<accession>A0A062Y0E7</accession>
<dbReference type="GO" id="GO:0005829">
    <property type="term" value="C:cytosol"/>
    <property type="evidence" value="ECO:0007669"/>
    <property type="project" value="TreeGrafter"/>
</dbReference>
<evidence type="ECO:0000256" key="4">
    <source>
        <dbReference type="ARBA" id="ARBA00022884"/>
    </source>
</evidence>
<dbReference type="GO" id="GO:0070181">
    <property type="term" value="F:small ribosomal subunit rRNA binding"/>
    <property type="evidence" value="ECO:0007669"/>
    <property type="project" value="TreeGrafter"/>
</dbReference>
<reference evidence="9 10" key="1">
    <citation type="submission" date="2014-04" db="EMBL/GenBank/DDBJ databases">
        <title>The Genome Sequence of Thermoanaerobaculum aquaticum MP-01, The First Cultivated Group 23 Acidobacterium.</title>
        <authorList>
            <person name="Stamps B.W."/>
            <person name="Losey N.A."/>
            <person name="Lawson P.A."/>
            <person name="Stevenson B.S."/>
        </authorList>
    </citation>
    <scope>NUCLEOTIDE SEQUENCE [LARGE SCALE GENOMIC DNA]</scope>
    <source>
        <strain evidence="9 10">MP-01</strain>
    </source>
</reference>
<keyword evidence="6 8" id="KW-0687">Ribonucleoprotein</keyword>
<evidence type="ECO:0000313" key="10">
    <source>
        <dbReference type="Proteomes" id="UP000027284"/>
    </source>
</evidence>
<evidence type="ECO:0000256" key="1">
    <source>
        <dbReference type="ARBA" id="ARBA00003134"/>
    </source>
</evidence>
<dbReference type="SUPFAM" id="SSF46992">
    <property type="entry name" value="Ribosomal protein S20"/>
    <property type="match status" value="1"/>
</dbReference>